<sequence>MGCTIISAAGNEGSSDWGEVIYSYPAGFDNVLSVASIYYKIKSGSISFAETYYSNRNSMVDACSIGQEVLSTTPGNLYGINSGTSMACPHVSGYAALLHEKINKMWRGKKRNNSCNLFSMVKASTVPINTNKLNGQTGLINNITGAGMVTAFPKLPTRKKFRYGCFYIEDMDPVLY</sequence>
<gene>
    <name evidence="9" type="ORF">MHBO_000388</name>
</gene>
<keyword evidence="10" id="KW-1185">Reference proteome</keyword>
<dbReference type="PROSITE" id="PS00138">
    <property type="entry name" value="SUBTILASE_SER"/>
    <property type="match status" value="1"/>
</dbReference>
<comment type="caution">
    <text evidence="7">Lacks conserved residue(s) required for the propagation of feature annotation.</text>
</comment>
<dbReference type="InterPro" id="IPR051048">
    <property type="entry name" value="Peptidase_S8/S53_subtilisin"/>
</dbReference>
<reference evidence="9 10" key="1">
    <citation type="journal article" date="2024" name="BMC Biol.">
        <title>Comparative genomics of Ascetosporea gives new insight into the evolutionary basis for animal parasitism in Rhizaria.</title>
        <authorList>
            <person name="Hiltunen Thoren M."/>
            <person name="Onut-Brannstrom I."/>
            <person name="Alfjorden A."/>
            <person name="Peckova H."/>
            <person name="Swords F."/>
            <person name="Hooper C."/>
            <person name="Holzer A.S."/>
            <person name="Bass D."/>
            <person name="Burki F."/>
        </authorList>
    </citation>
    <scope>NUCLEOTIDE SEQUENCE [LARGE SCALE GENOMIC DNA]</scope>
    <source>
        <strain evidence="9">20-A016</strain>
    </source>
</reference>
<keyword evidence="2" id="KW-0645">Protease</keyword>
<dbReference type="Pfam" id="PF00082">
    <property type="entry name" value="Peptidase_S8"/>
    <property type="match status" value="1"/>
</dbReference>
<dbReference type="PROSITE" id="PS51892">
    <property type="entry name" value="SUBTILASE"/>
    <property type="match status" value="1"/>
</dbReference>
<comment type="caution">
    <text evidence="9">The sequence shown here is derived from an EMBL/GenBank/DDBJ whole genome shotgun (WGS) entry which is preliminary data.</text>
</comment>
<accession>A0ABV2AFF7</accession>
<evidence type="ECO:0000256" key="3">
    <source>
        <dbReference type="ARBA" id="ARBA00022801"/>
    </source>
</evidence>
<evidence type="ECO:0000313" key="10">
    <source>
        <dbReference type="Proteomes" id="UP001439008"/>
    </source>
</evidence>
<dbReference type="InterPro" id="IPR000209">
    <property type="entry name" value="Peptidase_S8/S53_dom"/>
</dbReference>
<feature type="domain" description="Peptidase S8/S53" evidence="8">
    <location>
        <begin position="4"/>
        <end position="121"/>
    </location>
</feature>
<dbReference type="EMBL" id="JBDODL010000060">
    <property type="protein sequence ID" value="MES1918420.1"/>
    <property type="molecule type" value="Genomic_DNA"/>
</dbReference>
<evidence type="ECO:0000256" key="4">
    <source>
        <dbReference type="ARBA" id="ARBA00022825"/>
    </source>
</evidence>
<evidence type="ECO:0000256" key="1">
    <source>
        <dbReference type="ARBA" id="ARBA00011073"/>
    </source>
</evidence>
<evidence type="ECO:0000256" key="2">
    <source>
        <dbReference type="ARBA" id="ARBA00022670"/>
    </source>
</evidence>
<dbReference type="PANTHER" id="PTHR43399:SF4">
    <property type="entry name" value="CELL WALL-ASSOCIATED PROTEASE"/>
    <property type="match status" value="1"/>
</dbReference>
<dbReference type="InterPro" id="IPR036852">
    <property type="entry name" value="Peptidase_S8/S53_dom_sf"/>
</dbReference>
<keyword evidence="4" id="KW-0720">Serine protease</keyword>
<dbReference type="Gene3D" id="3.40.50.200">
    <property type="entry name" value="Peptidase S8/S53 domain"/>
    <property type="match status" value="1"/>
</dbReference>
<dbReference type="PANTHER" id="PTHR43399">
    <property type="entry name" value="SUBTILISIN-RELATED"/>
    <property type="match status" value="1"/>
</dbReference>
<protein>
    <recommendedName>
        <fullName evidence="6">subtilisin</fullName>
        <ecNumber evidence="6">3.4.21.62</ecNumber>
    </recommendedName>
</protein>
<comment type="similarity">
    <text evidence="1 7">Belongs to the peptidase S8 family.</text>
</comment>
<evidence type="ECO:0000256" key="5">
    <source>
        <dbReference type="ARBA" id="ARBA00023529"/>
    </source>
</evidence>
<evidence type="ECO:0000259" key="8">
    <source>
        <dbReference type="Pfam" id="PF00082"/>
    </source>
</evidence>
<keyword evidence="3" id="KW-0378">Hydrolase</keyword>
<comment type="catalytic activity">
    <reaction evidence="5">
        <text>Hydrolysis of proteins with broad specificity for peptide bonds, and a preference for a large uncharged residue in P1. Hydrolyzes peptide amides.</text>
        <dbReference type="EC" id="3.4.21.62"/>
    </reaction>
</comment>
<dbReference type="SUPFAM" id="SSF52743">
    <property type="entry name" value="Subtilisin-like"/>
    <property type="match status" value="1"/>
</dbReference>
<evidence type="ECO:0000256" key="7">
    <source>
        <dbReference type="PROSITE-ProRule" id="PRU01240"/>
    </source>
</evidence>
<dbReference type="Proteomes" id="UP001439008">
    <property type="component" value="Unassembled WGS sequence"/>
</dbReference>
<dbReference type="InterPro" id="IPR023828">
    <property type="entry name" value="Peptidase_S8_Ser-AS"/>
</dbReference>
<evidence type="ECO:0000313" key="9">
    <source>
        <dbReference type="EMBL" id="MES1918420.1"/>
    </source>
</evidence>
<evidence type="ECO:0000256" key="6">
    <source>
        <dbReference type="ARBA" id="ARBA00023619"/>
    </source>
</evidence>
<name>A0ABV2AFF7_9EUKA</name>
<dbReference type="EC" id="3.4.21.62" evidence="6"/>
<organism evidence="9 10">
    <name type="scientific">Bonamia ostreae</name>
    <dbReference type="NCBI Taxonomy" id="126728"/>
    <lineage>
        <taxon>Eukaryota</taxon>
        <taxon>Sar</taxon>
        <taxon>Rhizaria</taxon>
        <taxon>Endomyxa</taxon>
        <taxon>Ascetosporea</taxon>
        <taxon>Haplosporida</taxon>
        <taxon>Bonamia</taxon>
    </lineage>
</organism>
<proteinExistence type="inferred from homology"/>